<reference evidence="12" key="1">
    <citation type="submission" date="2022-03" db="EMBL/GenBank/DDBJ databases">
        <authorList>
            <person name="Alioto T."/>
            <person name="Alioto T."/>
            <person name="Gomez Garrido J."/>
        </authorList>
    </citation>
    <scope>NUCLEOTIDE SEQUENCE</scope>
</reference>
<evidence type="ECO:0000256" key="10">
    <source>
        <dbReference type="SAM" id="MobiDB-lite"/>
    </source>
</evidence>
<dbReference type="EC" id="1.8.3.2" evidence="9"/>
<evidence type="ECO:0000256" key="8">
    <source>
        <dbReference type="ARBA" id="ARBA00048864"/>
    </source>
</evidence>
<keyword evidence="13" id="KW-1185">Reference proteome</keyword>
<keyword evidence="4 9" id="KW-0274">FAD</keyword>
<comment type="cofactor">
    <cofactor evidence="1 9">
        <name>FAD</name>
        <dbReference type="ChEBI" id="CHEBI:57692"/>
    </cofactor>
</comment>
<feature type="region of interest" description="Disordered" evidence="10">
    <location>
        <begin position="1"/>
        <end position="91"/>
    </location>
</feature>
<keyword evidence="7" id="KW-1015">Disulfide bond</keyword>
<dbReference type="GO" id="GO:0050660">
    <property type="term" value="F:flavin adenine dinucleotide binding"/>
    <property type="evidence" value="ECO:0007669"/>
    <property type="project" value="TreeGrafter"/>
</dbReference>
<evidence type="ECO:0000256" key="7">
    <source>
        <dbReference type="ARBA" id="ARBA00023157"/>
    </source>
</evidence>
<accession>A0AAD1WFP3</accession>
<evidence type="ECO:0000313" key="12">
    <source>
        <dbReference type="EMBL" id="CAH2307435.1"/>
    </source>
</evidence>
<evidence type="ECO:0000256" key="9">
    <source>
        <dbReference type="RuleBase" id="RU371123"/>
    </source>
</evidence>
<dbReference type="InterPro" id="IPR039799">
    <property type="entry name" value="ALR/ERV"/>
</dbReference>
<dbReference type="GO" id="GO:0005758">
    <property type="term" value="C:mitochondrial intermembrane space"/>
    <property type="evidence" value="ECO:0007669"/>
    <property type="project" value="UniProtKB-SubCell"/>
</dbReference>
<evidence type="ECO:0000256" key="2">
    <source>
        <dbReference type="ARBA" id="ARBA00004569"/>
    </source>
</evidence>
<dbReference type="AlphaFoldDB" id="A0AAD1WFP3"/>
<comment type="subcellular location">
    <subcellularLocation>
        <location evidence="2">Mitochondrion intermembrane space</location>
    </subcellularLocation>
</comment>
<dbReference type="SUPFAM" id="SSF69000">
    <property type="entry name" value="FAD-dependent thiol oxidase"/>
    <property type="match status" value="1"/>
</dbReference>
<organism evidence="12 13">
    <name type="scientific">Pelobates cultripes</name>
    <name type="common">Western spadefoot toad</name>
    <dbReference type="NCBI Taxonomy" id="61616"/>
    <lineage>
        <taxon>Eukaryota</taxon>
        <taxon>Metazoa</taxon>
        <taxon>Chordata</taxon>
        <taxon>Craniata</taxon>
        <taxon>Vertebrata</taxon>
        <taxon>Euteleostomi</taxon>
        <taxon>Amphibia</taxon>
        <taxon>Batrachia</taxon>
        <taxon>Anura</taxon>
        <taxon>Pelobatoidea</taxon>
        <taxon>Pelobatidae</taxon>
        <taxon>Pelobates</taxon>
    </lineage>
</organism>
<keyword evidence="5 9" id="KW-0560">Oxidoreductase</keyword>
<feature type="compositionally biased region" description="Basic and acidic residues" evidence="10">
    <location>
        <begin position="80"/>
        <end position="91"/>
    </location>
</feature>
<dbReference type="GO" id="GO:0016971">
    <property type="term" value="F:flavin-dependent sulfhydryl oxidase activity"/>
    <property type="evidence" value="ECO:0007669"/>
    <property type="project" value="InterPro"/>
</dbReference>
<dbReference type="Gene3D" id="1.20.120.310">
    <property type="entry name" value="ERV/ALR sulfhydryl oxidase domain"/>
    <property type="match status" value="1"/>
</dbReference>
<dbReference type="InterPro" id="IPR036774">
    <property type="entry name" value="ERV/ALR_sulphydryl_oxid_sf"/>
</dbReference>
<dbReference type="PANTHER" id="PTHR12645">
    <property type="entry name" value="ALR/ERV"/>
    <property type="match status" value="1"/>
</dbReference>
<evidence type="ECO:0000256" key="6">
    <source>
        <dbReference type="ARBA" id="ARBA00023128"/>
    </source>
</evidence>
<evidence type="ECO:0000313" key="13">
    <source>
        <dbReference type="Proteomes" id="UP001295444"/>
    </source>
</evidence>
<keyword evidence="6" id="KW-0496">Mitochondrion</keyword>
<evidence type="ECO:0000256" key="1">
    <source>
        <dbReference type="ARBA" id="ARBA00001974"/>
    </source>
</evidence>
<feature type="domain" description="ERV/ALR sulfhydryl oxidase" evidence="11">
    <location>
        <begin position="87"/>
        <end position="187"/>
    </location>
</feature>
<sequence>MHCSPNMAAPSDRQASNPLSGFPFPIPGVKPAAGGPAGGEGGHPKKPCRACMDFKSWMKQQRKQSSSSLGEGGGETEIEDRERPPECPLDREELGRSTWSFLHTMAAYYPDQPTSKQQDEMKSFINIFSKFYPCDECAEDLRDRLKTTQPDTSSRYNLSQWMCILHNDVNRKLGKTEFDCSKVDERWRDGWKDGSCD</sequence>
<dbReference type="Proteomes" id="UP001295444">
    <property type="component" value="Chromosome 07"/>
</dbReference>
<dbReference type="PANTHER" id="PTHR12645:SF0">
    <property type="entry name" value="FAD-LINKED SULFHYDRYL OXIDASE ALR"/>
    <property type="match status" value="1"/>
</dbReference>
<dbReference type="FunFam" id="1.20.120.310:FF:000003">
    <property type="entry name" value="Sulfhydryl oxidase"/>
    <property type="match status" value="1"/>
</dbReference>
<comment type="catalytic activity">
    <reaction evidence="8 9">
        <text>2 R'C(R)SH + O2 = R'C(R)S-S(R)CR' + H2O2</text>
        <dbReference type="Rhea" id="RHEA:17357"/>
        <dbReference type="ChEBI" id="CHEBI:15379"/>
        <dbReference type="ChEBI" id="CHEBI:16240"/>
        <dbReference type="ChEBI" id="CHEBI:16520"/>
        <dbReference type="ChEBI" id="CHEBI:17412"/>
        <dbReference type="EC" id="1.8.3.2"/>
    </reaction>
</comment>
<gene>
    <name evidence="12" type="ORF">PECUL_23A036032</name>
</gene>
<keyword evidence="3 9" id="KW-0285">Flavoprotein</keyword>
<dbReference type="EMBL" id="OW240918">
    <property type="protein sequence ID" value="CAH2307435.1"/>
    <property type="molecule type" value="Genomic_DNA"/>
</dbReference>
<evidence type="ECO:0000256" key="4">
    <source>
        <dbReference type="ARBA" id="ARBA00022827"/>
    </source>
</evidence>
<dbReference type="Pfam" id="PF04777">
    <property type="entry name" value="Evr1_Alr"/>
    <property type="match status" value="1"/>
</dbReference>
<protein>
    <recommendedName>
        <fullName evidence="9">Sulfhydryl oxidase</fullName>
        <ecNumber evidence="9">1.8.3.2</ecNumber>
    </recommendedName>
</protein>
<evidence type="ECO:0000256" key="3">
    <source>
        <dbReference type="ARBA" id="ARBA00022630"/>
    </source>
</evidence>
<evidence type="ECO:0000256" key="5">
    <source>
        <dbReference type="ARBA" id="ARBA00023002"/>
    </source>
</evidence>
<dbReference type="PROSITE" id="PS51324">
    <property type="entry name" value="ERV_ALR"/>
    <property type="match status" value="1"/>
</dbReference>
<dbReference type="GO" id="GO:0001889">
    <property type="term" value="P:liver development"/>
    <property type="evidence" value="ECO:0007669"/>
    <property type="project" value="TreeGrafter"/>
</dbReference>
<dbReference type="InterPro" id="IPR017905">
    <property type="entry name" value="ERV/ALR_sulphydryl_oxidase"/>
</dbReference>
<proteinExistence type="predicted"/>
<name>A0AAD1WFP3_PELCU</name>
<evidence type="ECO:0000259" key="11">
    <source>
        <dbReference type="PROSITE" id="PS51324"/>
    </source>
</evidence>